<dbReference type="Pfam" id="PF01177">
    <property type="entry name" value="Asp_Glu_race"/>
    <property type="match status" value="1"/>
</dbReference>
<evidence type="ECO:0000256" key="8">
    <source>
        <dbReference type="HAMAP-Rule" id="MF_00258"/>
    </source>
</evidence>
<dbReference type="FunFam" id="3.40.50.1860:FF:000002">
    <property type="entry name" value="Glutamate racemase"/>
    <property type="match status" value="1"/>
</dbReference>
<evidence type="ECO:0000256" key="1">
    <source>
        <dbReference type="ARBA" id="ARBA00001602"/>
    </source>
</evidence>
<dbReference type="HAMAP" id="MF_00258">
    <property type="entry name" value="Glu_racemase"/>
    <property type="match status" value="1"/>
</dbReference>
<comment type="caution">
    <text evidence="9">The sequence shown here is derived from an EMBL/GenBank/DDBJ whole genome shotgun (WGS) entry which is preliminary data.</text>
</comment>
<keyword evidence="4 8" id="KW-0573">Peptidoglycan synthesis</keyword>
<dbReference type="UniPathway" id="UPA00219"/>
<dbReference type="GO" id="GO:0009252">
    <property type="term" value="P:peptidoglycan biosynthetic process"/>
    <property type="evidence" value="ECO:0007669"/>
    <property type="project" value="UniProtKB-UniRule"/>
</dbReference>
<evidence type="ECO:0000313" key="9">
    <source>
        <dbReference type="EMBL" id="RXZ53247.1"/>
    </source>
</evidence>
<keyword evidence="5 8" id="KW-0413">Isomerase</keyword>
<evidence type="ECO:0000313" key="10">
    <source>
        <dbReference type="Proteomes" id="UP000293345"/>
    </source>
</evidence>
<dbReference type="SUPFAM" id="SSF53681">
    <property type="entry name" value="Aspartate/glutamate racemase"/>
    <property type="match status" value="2"/>
</dbReference>
<dbReference type="PROSITE" id="PS00924">
    <property type="entry name" value="ASP_GLU_RACEMASE_2"/>
    <property type="match status" value="1"/>
</dbReference>
<evidence type="ECO:0000256" key="4">
    <source>
        <dbReference type="ARBA" id="ARBA00022984"/>
    </source>
</evidence>
<comment type="function">
    <text evidence="8">Provides the (R)-glutamate required for cell wall biosynthesis.</text>
</comment>
<evidence type="ECO:0000256" key="6">
    <source>
        <dbReference type="ARBA" id="ARBA00023316"/>
    </source>
</evidence>
<evidence type="ECO:0000256" key="5">
    <source>
        <dbReference type="ARBA" id="ARBA00023235"/>
    </source>
</evidence>
<feature type="active site" description="Proton donor/acceptor" evidence="8">
    <location>
        <position position="207"/>
    </location>
</feature>
<dbReference type="PROSITE" id="PS00923">
    <property type="entry name" value="ASP_GLU_RACEMASE_1"/>
    <property type="match status" value="1"/>
</dbReference>
<feature type="binding site" evidence="8">
    <location>
        <begin position="208"/>
        <end position="209"/>
    </location>
    <ligand>
        <name>substrate</name>
    </ligand>
</feature>
<accession>A0A4V1QTQ1</accession>
<dbReference type="NCBIfam" id="TIGR00067">
    <property type="entry name" value="glut_race"/>
    <property type="match status" value="1"/>
</dbReference>
<comment type="catalytic activity">
    <reaction evidence="1 8">
        <text>L-glutamate = D-glutamate</text>
        <dbReference type="Rhea" id="RHEA:12813"/>
        <dbReference type="ChEBI" id="CHEBI:29985"/>
        <dbReference type="ChEBI" id="CHEBI:29986"/>
        <dbReference type="EC" id="5.1.1.3"/>
    </reaction>
</comment>
<dbReference type="Proteomes" id="UP000293345">
    <property type="component" value="Unassembled WGS sequence"/>
</dbReference>
<dbReference type="EMBL" id="SDPW01000001">
    <property type="protein sequence ID" value="RXZ53247.1"/>
    <property type="molecule type" value="Genomic_DNA"/>
</dbReference>
<dbReference type="InterPro" id="IPR004391">
    <property type="entry name" value="Glu_race"/>
</dbReference>
<dbReference type="OrthoDB" id="9801055at2"/>
<organism evidence="9 10">
    <name type="scientific">Senegalimassilia faecalis</name>
    <dbReference type="NCBI Taxonomy" id="2509433"/>
    <lineage>
        <taxon>Bacteria</taxon>
        <taxon>Bacillati</taxon>
        <taxon>Actinomycetota</taxon>
        <taxon>Coriobacteriia</taxon>
        <taxon>Coriobacteriales</taxon>
        <taxon>Coriobacteriaceae</taxon>
        <taxon>Senegalimassilia</taxon>
    </lineage>
</organism>
<keyword evidence="3 8" id="KW-0133">Cell shape</keyword>
<gene>
    <name evidence="8" type="primary">murI</name>
    <name evidence="9" type="ORF">ET524_01080</name>
</gene>
<dbReference type="GO" id="GO:0071555">
    <property type="term" value="P:cell wall organization"/>
    <property type="evidence" value="ECO:0007669"/>
    <property type="project" value="UniProtKB-KW"/>
</dbReference>
<dbReference type="GO" id="GO:0008881">
    <property type="term" value="F:glutamate racemase activity"/>
    <property type="evidence" value="ECO:0007669"/>
    <property type="project" value="UniProtKB-UniRule"/>
</dbReference>
<dbReference type="PANTHER" id="PTHR21198:SF2">
    <property type="entry name" value="GLUTAMATE RACEMASE"/>
    <property type="match status" value="1"/>
</dbReference>
<evidence type="ECO:0000256" key="7">
    <source>
        <dbReference type="ARBA" id="ARBA00070053"/>
    </source>
</evidence>
<dbReference type="GO" id="GO:0008360">
    <property type="term" value="P:regulation of cell shape"/>
    <property type="evidence" value="ECO:0007669"/>
    <property type="project" value="UniProtKB-KW"/>
</dbReference>
<keyword evidence="6 8" id="KW-0961">Cell wall biogenesis/degradation</keyword>
<proteinExistence type="inferred from homology"/>
<comment type="similarity">
    <text evidence="8">Belongs to the aspartate/glutamate racemases family.</text>
</comment>
<feature type="binding site" evidence="8">
    <location>
        <begin position="16"/>
        <end position="17"/>
    </location>
    <ligand>
        <name>substrate</name>
    </ligand>
</feature>
<keyword evidence="10" id="KW-1185">Reference proteome</keyword>
<dbReference type="InterPro" id="IPR015942">
    <property type="entry name" value="Asp/Glu/hydantoin_racemase"/>
</dbReference>
<dbReference type="InterPro" id="IPR033134">
    <property type="entry name" value="Asp/Glu_racemase_AS_2"/>
</dbReference>
<reference evidence="9 10" key="1">
    <citation type="submission" date="2019-01" db="EMBL/GenBank/DDBJ databases">
        <title>Senegalimassilia sp. nov. KGMB04484 isolated human feces.</title>
        <authorList>
            <person name="Han K.-I."/>
            <person name="Kim J.-S."/>
            <person name="Lee K.C."/>
            <person name="Suh M.K."/>
            <person name="Eom M.K."/>
            <person name="Lee J.H."/>
            <person name="Park S.-H."/>
            <person name="Kang S.W."/>
            <person name="Park J.-E."/>
            <person name="Oh B.S."/>
            <person name="Yu S.Y."/>
            <person name="Choi S.-H."/>
            <person name="Lee D.H."/>
            <person name="Yoon H."/>
            <person name="Kim B.-Y."/>
            <person name="Lee J.H."/>
            <person name="Lee J.-S."/>
        </authorList>
    </citation>
    <scope>NUCLEOTIDE SEQUENCE [LARGE SCALE GENOMIC DNA]</scope>
    <source>
        <strain evidence="9 10">KGMB04484</strain>
    </source>
</reference>
<dbReference type="EC" id="5.1.1.3" evidence="2 8"/>
<comment type="pathway">
    <text evidence="8">Cell wall biogenesis; peptidoglycan biosynthesis.</text>
</comment>
<dbReference type="RefSeq" id="WP_129422977.1">
    <property type="nucleotide sequence ID" value="NZ_SDPW01000001.1"/>
</dbReference>
<evidence type="ECO:0000256" key="2">
    <source>
        <dbReference type="ARBA" id="ARBA00013090"/>
    </source>
</evidence>
<feature type="binding site" evidence="8">
    <location>
        <begin position="80"/>
        <end position="81"/>
    </location>
    <ligand>
        <name>substrate</name>
    </ligand>
</feature>
<name>A0A4V1QTQ1_9ACTN</name>
<dbReference type="InterPro" id="IPR018187">
    <property type="entry name" value="Asp/Glu_racemase_AS_1"/>
</dbReference>
<protein>
    <recommendedName>
        <fullName evidence="7 8">Glutamate racemase</fullName>
        <ecNumber evidence="2 8">5.1.1.3</ecNumber>
    </recommendedName>
</protein>
<feature type="binding site" evidence="8">
    <location>
        <begin position="48"/>
        <end position="49"/>
    </location>
    <ligand>
        <name>substrate</name>
    </ligand>
</feature>
<feature type="active site" description="Proton donor/acceptor" evidence="8">
    <location>
        <position position="79"/>
    </location>
</feature>
<evidence type="ECO:0000256" key="3">
    <source>
        <dbReference type="ARBA" id="ARBA00022960"/>
    </source>
</evidence>
<dbReference type="Gene3D" id="3.40.50.1860">
    <property type="match status" value="2"/>
</dbReference>
<dbReference type="InterPro" id="IPR001920">
    <property type="entry name" value="Asp/Glu_race"/>
</dbReference>
<sequence>MDTKETFDNAPIGVFDSGFGGLTVAREIAKALPDESIVYVGDSARCPYGPRSLSEVDGFVQQIASWLVGRGVKLIVIACNTATAAGLAHAQQTLPIPVIGVVEPGARAAAHATRNKRVGVVATKATVESDAYTKAIRHIDAGITVFSTATPRFVEIAEQGIRMAEGPIENYTSLASKVYIRPAFQEIAKDYLEPLRRCEIDTLVLGCTHFPLLKALIGGVVGHDVTLISSAKEAARDVSEILDRHHQRAQAGRLATYEFYTTGNDIEEFQSFGSRAFCKPIERVTHLDLPA</sequence>
<dbReference type="PANTHER" id="PTHR21198">
    <property type="entry name" value="GLUTAMATE RACEMASE"/>
    <property type="match status" value="1"/>
</dbReference>
<dbReference type="AlphaFoldDB" id="A0A4V1QTQ1"/>